<dbReference type="InterPro" id="IPR039426">
    <property type="entry name" value="TonB-dep_rcpt-like"/>
</dbReference>
<dbReference type="PANTHER" id="PTHR32552:SF84">
    <property type="entry name" value="TONB-DEPENDENT RECEPTOR-RELATED"/>
    <property type="match status" value="1"/>
</dbReference>
<dbReference type="RefSeq" id="WP_129046483.1">
    <property type="nucleotide sequence ID" value="NZ_SDHX01000001.1"/>
</dbReference>
<dbReference type="Pfam" id="PF07715">
    <property type="entry name" value="Plug"/>
    <property type="match status" value="1"/>
</dbReference>
<evidence type="ECO:0000256" key="2">
    <source>
        <dbReference type="ARBA" id="ARBA00009810"/>
    </source>
</evidence>
<protein>
    <submittedName>
        <fullName evidence="14">TonB-dependent siderophore receptor</fullName>
    </submittedName>
</protein>
<dbReference type="InterPro" id="IPR010105">
    <property type="entry name" value="TonB_sidphr_rcpt"/>
</dbReference>
<dbReference type="InterPro" id="IPR037066">
    <property type="entry name" value="Plug_dom_sf"/>
</dbReference>
<sequence>MHFRTLFTVSTLASAVLLRAQTANETVELDKLEINAGKEAVFSLPLDSAPASGSRLGLANRDLPVSVSVVTQEVMQLRGLRTAVEAVEAAVGMTGGTQFGSIPTYSTRGFGSNSVSVMRDGIRQNTASQSSRTVDSFLLDRVEVLKGPASLMFGEGAVGGAVNYLSKSPSPVARGEAFVSAGAWDSYRIGLGWGGPLPLGSKEHPVTARVDYSHNETQGYVDRNAQRYDAVAAALAWQATDKLKLSFNTTLLKDWNESYYGNPVVYDGVINTTIPGNTNVEVRTFNSATDRMVNPRVVDAARRTNYNILDNYAKTENTFSRLRAELRLTPDLELRNEAYVATQLLKWRNLETNTWNPVTQLVARSSFLHIYRDDLLAGNRLDLIHRGTIAGRPNRLIVGGFFERNNLTRGGTPFGYATTASSVSLLNPAQTSGPGDANYFMKTSHVIIETAAFYVENALDVTSDVKLIAGLRHDTIDLTRDTLVTPANPTFARYEKGYSPLTGRAGVVWSVRKDLNLYASYSRAAEPTTQLVSFTATSNDFALQTGRQFEIGAKGSLVGGKVDFTLALFDIEKNNILASTLDPLTGLRISQQIGAQNSRGVELAAGFSPADGWRLEGNVAWTDAWYGSFAENLGTGVISRTGNTPSNVPEWVASAFVVKRISQAFALNGGVRYVSDRFANNNNSVVAEGYVVVDAGASYTWNDVTFTLRGRNLLDEEYQPVAGTTMWRLADPRSFELSARFTF</sequence>
<dbReference type="PANTHER" id="PTHR32552">
    <property type="entry name" value="FERRICHROME IRON RECEPTOR-RELATED"/>
    <property type="match status" value="1"/>
</dbReference>
<evidence type="ECO:0000256" key="10">
    <source>
        <dbReference type="PROSITE-ProRule" id="PRU01360"/>
    </source>
</evidence>
<keyword evidence="3 10" id="KW-0813">Transport</keyword>
<comment type="subcellular location">
    <subcellularLocation>
        <location evidence="1 10">Cell outer membrane</location>
        <topology evidence="1 10">Multi-pass membrane protein</topology>
    </subcellularLocation>
</comment>
<evidence type="ECO:0000313" key="14">
    <source>
        <dbReference type="EMBL" id="RXK55117.1"/>
    </source>
</evidence>
<evidence type="ECO:0000256" key="8">
    <source>
        <dbReference type="ARBA" id="ARBA00023170"/>
    </source>
</evidence>
<dbReference type="SUPFAM" id="SSF56935">
    <property type="entry name" value="Porins"/>
    <property type="match status" value="1"/>
</dbReference>
<evidence type="ECO:0000256" key="7">
    <source>
        <dbReference type="ARBA" id="ARBA00023136"/>
    </source>
</evidence>
<evidence type="ECO:0000256" key="6">
    <source>
        <dbReference type="ARBA" id="ARBA00023077"/>
    </source>
</evidence>
<dbReference type="GO" id="GO:0009279">
    <property type="term" value="C:cell outer membrane"/>
    <property type="evidence" value="ECO:0007669"/>
    <property type="project" value="UniProtKB-SubCell"/>
</dbReference>
<dbReference type="EMBL" id="SDHX01000001">
    <property type="protein sequence ID" value="RXK55117.1"/>
    <property type="molecule type" value="Genomic_DNA"/>
</dbReference>
<reference evidence="14 15" key="1">
    <citation type="submission" date="2019-01" db="EMBL/GenBank/DDBJ databases">
        <title>Lacunisphaera sp. strain TWA-58.</title>
        <authorList>
            <person name="Chen W.-M."/>
        </authorList>
    </citation>
    <scope>NUCLEOTIDE SEQUENCE [LARGE SCALE GENOMIC DNA]</scope>
    <source>
        <strain evidence="14 15">TWA-58</strain>
    </source>
</reference>
<dbReference type="Gene3D" id="2.40.170.20">
    <property type="entry name" value="TonB-dependent receptor, beta-barrel domain"/>
    <property type="match status" value="1"/>
</dbReference>
<keyword evidence="5 10" id="KW-0812">Transmembrane</keyword>
<dbReference type="Gene3D" id="2.170.130.10">
    <property type="entry name" value="TonB-dependent receptor, plug domain"/>
    <property type="match status" value="1"/>
</dbReference>
<evidence type="ECO:0000256" key="1">
    <source>
        <dbReference type="ARBA" id="ARBA00004571"/>
    </source>
</evidence>
<dbReference type="NCBIfam" id="TIGR01783">
    <property type="entry name" value="TonB-siderophor"/>
    <property type="match status" value="1"/>
</dbReference>
<keyword evidence="9 10" id="KW-0998">Cell outer membrane</keyword>
<keyword evidence="15" id="KW-1185">Reference proteome</keyword>
<evidence type="ECO:0000256" key="11">
    <source>
        <dbReference type="RuleBase" id="RU003357"/>
    </source>
</evidence>
<keyword evidence="6 11" id="KW-0798">TonB box</keyword>
<evidence type="ECO:0000313" key="15">
    <source>
        <dbReference type="Proteomes" id="UP000290218"/>
    </source>
</evidence>
<evidence type="ECO:0000259" key="12">
    <source>
        <dbReference type="Pfam" id="PF00593"/>
    </source>
</evidence>
<evidence type="ECO:0000256" key="4">
    <source>
        <dbReference type="ARBA" id="ARBA00022452"/>
    </source>
</evidence>
<dbReference type="CDD" id="cd01347">
    <property type="entry name" value="ligand_gated_channel"/>
    <property type="match status" value="1"/>
</dbReference>
<comment type="similarity">
    <text evidence="2 10 11">Belongs to the TonB-dependent receptor family.</text>
</comment>
<keyword evidence="8 14" id="KW-0675">Receptor</keyword>
<name>A0A4Q1C851_9BACT</name>
<dbReference type="Pfam" id="PF00593">
    <property type="entry name" value="TonB_dep_Rec_b-barrel"/>
    <property type="match status" value="1"/>
</dbReference>
<dbReference type="GO" id="GO:0038023">
    <property type="term" value="F:signaling receptor activity"/>
    <property type="evidence" value="ECO:0007669"/>
    <property type="project" value="InterPro"/>
</dbReference>
<gene>
    <name evidence="14" type="ORF">ESB00_04255</name>
</gene>
<dbReference type="InterPro" id="IPR012910">
    <property type="entry name" value="Plug_dom"/>
</dbReference>
<dbReference type="GO" id="GO:0015891">
    <property type="term" value="P:siderophore transport"/>
    <property type="evidence" value="ECO:0007669"/>
    <property type="project" value="InterPro"/>
</dbReference>
<organism evidence="14 15">
    <name type="scientific">Oleiharenicola lentus</name>
    <dbReference type="NCBI Taxonomy" id="2508720"/>
    <lineage>
        <taxon>Bacteria</taxon>
        <taxon>Pseudomonadati</taxon>
        <taxon>Verrucomicrobiota</taxon>
        <taxon>Opitutia</taxon>
        <taxon>Opitutales</taxon>
        <taxon>Opitutaceae</taxon>
        <taxon>Oleiharenicola</taxon>
    </lineage>
</organism>
<dbReference type="Proteomes" id="UP000290218">
    <property type="component" value="Unassembled WGS sequence"/>
</dbReference>
<proteinExistence type="inferred from homology"/>
<feature type="domain" description="TonB-dependent receptor-like beta-barrel" evidence="12">
    <location>
        <begin position="272"/>
        <end position="713"/>
    </location>
</feature>
<evidence type="ECO:0000256" key="5">
    <source>
        <dbReference type="ARBA" id="ARBA00022692"/>
    </source>
</evidence>
<accession>A0A4Q1C851</accession>
<dbReference type="InterPro" id="IPR000531">
    <property type="entry name" value="Beta-barrel_TonB"/>
</dbReference>
<dbReference type="AlphaFoldDB" id="A0A4Q1C851"/>
<keyword evidence="7 10" id="KW-0472">Membrane</keyword>
<feature type="domain" description="TonB-dependent receptor plug" evidence="13">
    <location>
        <begin position="60"/>
        <end position="161"/>
    </location>
</feature>
<dbReference type="OrthoDB" id="9775095at2"/>
<evidence type="ECO:0000259" key="13">
    <source>
        <dbReference type="Pfam" id="PF07715"/>
    </source>
</evidence>
<dbReference type="InterPro" id="IPR036942">
    <property type="entry name" value="Beta-barrel_TonB_sf"/>
</dbReference>
<keyword evidence="4 10" id="KW-1134">Transmembrane beta strand</keyword>
<dbReference type="GO" id="GO:0015344">
    <property type="term" value="F:siderophore uptake transmembrane transporter activity"/>
    <property type="evidence" value="ECO:0007669"/>
    <property type="project" value="TreeGrafter"/>
</dbReference>
<dbReference type="PROSITE" id="PS52016">
    <property type="entry name" value="TONB_DEPENDENT_REC_3"/>
    <property type="match status" value="1"/>
</dbReference>
<comment type="caution">
    <text evidence="14">The sequence shown here is derived from an EMBL/GenBank/DDBJ whole genome shotgun (WGS) entry which is preliminary data.</text>
</comment>
<evidence type="ECO:0000256" key="3">
    <source>
        <dbReference type="ARBA" id="ARBA00022448"/>
    </source>
</evidence>
<evidence type="ECO:0000256" key="9">
    <source>
        <dbReference type="ARBA" id="ARBA00023237"/>
    </source>
</evidence>